<dbReference type="Proteomes" id="UP000324222">
    <property type="component" value="Unassembled WGS sequence"/>
</dbReference>
<keyword evidence="2" id="KW-1185">Reference proteome</keyword>
<organism evidence="1 2">
    <name type="scientific">Portunus trituberculatus</name>
    <name type="common">Swimming crab</name>
    <name type="synonym">Neptunus trituberculatus</name>
    <dbReference type="NCBI Taxonomy" id="210409"/>
    <lineage>
        <taxon>Eukaryota</taxon>
        <taxon>Metazoa</taxon>
        <taxon>Ecdysozoa</taxon>
        <taxon>Arthropoda</taxon>
        <taxon>Crustacea</taxon>
        <taxon>Multicrustacea</taxon>
        <taxon>Malacostraca</taxon>
        <taxon>Eumalacostraca</taxon>
        <taxon>Eucarida</taxon>
        <taxon>Decapoda</taxon>
        <taxon>Pleocyemata</taxon>
        <taxon>Brachyura</taxon>
        <taxon>Eubrachyura</taxon>
        <taxon>Portunoidea</taxon>
        <taxon>Portunidae</taxon>
        <taxon>Portuninae</taxon>
        <taxon>Portunus</taxon>
    </lineage>
</organism>
<reference evidence="1 2" key="1">
    <citation type="submission" date="2019-05" db="EMBL/GenBank/DDBJ databases">
        <title>Another draft genome of Portunus trituberculatus and its Hox gene families provides insights of decapod evolution.</title>
        <authorList>
            <person name="Jeong J.-H."/>
            <person name="Song I."/>
            <person name="Kim S."/>
            <person name="Choi T."/>
            <person name="Kim D."/>
            <person name="Ryu S."/>
            <person name="Kim W."/>
        </authorList>
    </citation>
    <scope>NUCLEOTIDE SEQUENCE [LARGE SCALE GENOMIC DNA]</scope>
    <source>
        <tissue evidence="1">Muscle</tissue>
    </source>
</reference>
<dbReference type="AlphaFoldDB" id="A0A5B7EBC3"/>
<proteinExistence type="predicted"/>
<dbReference type="EMBL" id="VSRR010002300">
    <property type="protein sequence ID" value="MPC30687.1"/>
    <property type="molecule type" value="Genomic_DNA"/>
</dbReference>
<evidence type="ECO:0000313" key="1">
    <source>
        <dbReference type="EMBL" id="MPC30687.1"/>
    </source>
</evidence>
<name>A0A5B7EBC3_PORTR</name>
<evidence type="ECO:0000313" key="2">
    <source>
        <dbReference type="Proteomes" id="UP000324222"/>
    </source>
</evidence>
<sequence length="76" mass="8720">MVTPWYCSQRRVNLALTEGSRWKMTTRPPLSPVASRSPSWLNSTHEMMSAARVTTDTEFPQNYRNGTIELCANQCR</sequence>
<protein>
    <submittedName>
        <fullName evidence="1">Uncharacterized protein</fullName>
    </submittedName>
</protein>
<accession>A0A5B7EBC3</accession>
<comment type="caution">
    <text evidence="1">The sequence shown here is derived from an EMBL/GenBank/DDBJ whole genome shotgun (WGS) entry which is preliminary data.</text>
</comment>
<gene>
    <name evidence="1" type="ORF">E2C01_023955</name>
</gene>